<gene>
    <name evidence="1" type="ORF">C1707_21515</name>
    <name evidence="2" type="ORF">CFHF_19550</name>
</gene>
<dbReference type="Pfam" id="PF04237">
    <property type="entry name" value="YjbR"/>
    <property type="match status" value="1"/>
</dbReference>
<dbReference type="AlphaFoldDB" id="A0A2N5CNX4"/>
<dbReference type="KEGG" id="cfh:C1707_21515"/>
<dbReference type="Proteomes" id="UP000234483">
    <property type="component" value="Unassembled WGS sequence"/>
</dbReference>
<dbReference type="InterPro" id="IPR058532">
    <property type="entry name" value="YjbR/MT2646/Rv2570-like"/>
</dbReference>
<organism evidence="2 3">
    <name type="scientific">Caulobacter flavus</name>
    <dbReference type="NCBI Taxonomy" id="1679497"/>
    <lineage>
        <taxon>Bacteria</taxon>
        <taxon>Pseudomonadati</taxon>
        <taxon>Pseudomonadota</taxon>
        <taxon>Alphaproteobacteria</taxon>
        <taxon>Caulobacterales</taxon>
        <taxon>Caulobacteraceae</taxon>
        <taxon>Caulobacter</taxon>
    </lineage>
</organism>
<evidence type="ECO:0008006" key="5">
    <source>
        <dbReference type="Google" id="ProtNLM"/>
    </source>
</evidence>
<reference evidence="1 4" key="2">
    <citation type="submission" date="2018-01" db="EMBL/GenBank/DDBJ databases">
        <title>Complete genome sequence of Caulobacter flavus RHGG3.</title>
        <authorList>
            <person name="Yang E."/>
        </authorList>
    </citation>
    <scope>NUCLEOTIDE SEQUENCE [LARGE SCALE GENOMIC DNA]</scope>
    <source>
        <strain evidence="1 4">RHGG3</strain>
    </source>
</reference>
<evidence type="ECO:0000313" key="3">
    <source>
        <dbReference type="Proteomes" id="UP000234483"/>
    </source>
</evidence>
<evidence type="ECO:0000313" key="1">
    <source>
        <dbReference type="EMBL" id="AYV48629.1"/>
    </source>
</evidence>
<name>A0A2N5CNX4_9CAUL</name>
<sequence length="121" mass="13098">MTPEEFRGLIDRVAPGAQAKIVLETLRFRVGGKTFATLNWPERGWVVVKLSQAEQNRVVALSDAFVREPGRSRQSGITRVRLKGVNQAILAEVLALAWRGAYQGAPLNPKAATASSTLDAG</sequence>
<dbReference type="EMBL" id="CP026100">
    <property type="protein sequence ID" value="AYV48629.1"/>
    <property type="molecule type" value="Genomic_DNA"/>
</dbReference>
<dbReference type="RefSeq" id="WP_101714612.1">
    <property type="nucleotide sequence ID" value="NZ_CP026100.1"/>
</dbReference>
<evidence type="ECO:0000313" key="4">
    <source>
        <dbReference type="Proteomes" id="UP000281192"/>
    </source>
</evidence>
<dbReference type="SUPFAM" id="SSF142906">
    <property type="entry name" value="YjbR-like"/>
    <property type="match status" value="1"/>
</dbReference>
<keyword evidence="4" id="KW-1185">Reference proteome</keyword>
<dbReference type="Proteomes" id="UP000281192">
    <property type="component" value="Chromosome"/>
</dbReference>
<dbReference type="EMBL" id="PJRQ01000041">
    <property type="protein sequence ID" value="PLR08655.1"/>
    <property type="molecule type" value="Genomic_DNA"/>
</dbReference>
<protein>
    <recommendedName>
        <fullName evidence="5">DUF5655 domain-containing protein</fullName>
    </recommendedName>
</protein>
<reference evidence="2 3" key="1">
    <citation type="submission" date="2017-12" db="EMBL/GenBank/DDBJ databases">
        <title>The genome sequence of Caulobacter flavus CGMCC1 15093.</title>
        <authorList>
            <person name="Gao J."/>
            <person name="Mao X."/>
            <person name="Sun J."/>
        </authorList>
    </citation>
    <scope>NUCLEOTIDE SEQUENCE [LARGE SCALE GENOMIC DNA]</scope>
    <source>
        <strain evidence="2 3">CGMCC1 15093</strain>
    </source>
</reference>
<accession>A0A2N5CNX4</accession>
<dbReference type="InterPro" id="IPR038056">
    <property type="entry name" value="YjbR-like_sf"/>
</dbReference>
<proteinExistence type="predicted"/>
<dbReference type="OrthoDB" id="7193251at2"/>
<evidence type="ECO:0000313" key="2">
    <source>
        <dbReference type="EMBL" id="PLR08655.1"/>
    </source>
</evidence>